<evidence type="ECO:0000313" key="3">
    <source>
        <dbReference type="Proteomes" id="UP000642571"/>
    </source>
</evidence>
<keyword evidence="1" id="KW-0472">Membrane</keyword>
<sequence>MKRVFLQGAMMVGISGLLVFIGYSFRIKLLMLSYSEETSSGITVGGSILPIVIAAICCYLFDRIYYRTNVV</sequence>
<protein>
    <submittedName>
        <fullName evidence="2">Uncharacterized protein</fullName>
    </submittedName>
</protein>
<organism evidence="2 3">
    <name type="scientific">Pontibacillus salipaludis</name>
    <dbReference type="NCBI Taxonomy" id="1697394"/>
    <lineage>
        <taxon>Bacteria</taxon>
        <taxon>Bacillati</taxon>
        <taxon>Bacillota</taxon>
        <taxon>Bacilli</taxon>
        <taxon>Bacillales</taxon>
        <taxon>Bacillaceae</taxon>
        <taxon>Pontibacillus</taxon>
    </lineage>
</organism>
<feature type="transmembrane region" description="Helical" evidence="1">
    <location>
        <begin position="12"/>
        <end position="34"/>
    </location>
</feature>
<dbReference type="EMBL" id="BMIN01000008">
    <property type="protein sequence ID" value="GGD13348.1"/>
    <property type="molecule type" value="Genomic_DNA"/>
</dbReference>
<keyword evidence="1" id="KW-1133">Transmembrane helix</keyword>
<dbReference type="RefSeq" id="WP_188653545.1">
    <property type="nucleotide sequence ID" value="NZ_BMIN01000008.1"/>
</dbReference>
<evidence type="ECO:0000256" key="1">
    <source>
        <dbReference type="SAM" id="Phobius"/>
    </source>
</evidence>
<dbReference type="Proteomes" id="UP000642571">
    <property type="component" value="Unassembled WGS sequence"/>
</dbReference>
<name>A0ABQ1Q5S8_9BACI</name>
<comment type="caution">
    <text evidence="2">The sequence shown here is derived from an EMBL/GenBank/DDBJ whole genome shotgun (WGS) entry which is preliminary data.</text>
</comment>
<gene>
    <name evidence="2" type="ORF">GCM10011389_21220</name>
</gene>
<keyword evidence="3" id="KW-1185">Reference proteome</keyword>
<reference evidence="3" key="1">
    <citation type="journal article" date="2019" name="Int. J. Syst. Evol. Microbiol.">
        <title>The Global Catalogue of Microorganisms (GCM) 10K type strain sequencing project: providing services to taxonomists for standard genome sequencing and annotation.</title>
        <authorList>
            <consortium name="The Broad Institute Genomics Platform"/>
            <consortium name="The Broad Institute Genome Sequencing Center for Infectious Disease"/>
            <person name="Wu L."/>
            <person name="Ma J."/>
        </authorList>
    </citation>
    <scope>NUCLEOTIDE SEQUENCE [LARGE SCALE GENOMIC DNA]</scope>
    <source>
        <strain evidence="3">CGMCC 1.15353</strain>
    </source>
</reference>
<keyword evidence="1" id="KW-0812">Transmembrane</keyword>
<proteinExistence type="predicted"/>
<accession>A0ABQ1Q5S8</accession>
<feature type="transmembrane region" description="Helical" evidence="1">
    <location>
        <begin position="40"/>
        <end position="61"/>
    </location>
</feature>
<evidence type="ECO:0000313" key="2">
    <source>
        <dbReference type="EMBL" id="GGD13348.1"/>
    </source>
</evidence>